<dbReference type="EMBL" id="QLTA01000024">
    <property type="protein sequence ID" value="RAR80028.1"/>
    <property type="molecule type" value="Genomic_DNA"/>
</dbReference>
<protein>
    <submittedName>
        <fullName evidence="1">Uncharacterized protein</fullName>
    </submittedName>
</protein>
<accession>A0A328Z1Q2</accession>
<sequence length="31" mass="3750">MQVQRLERYLPLKERPVPVQALAQESEQEKR</sequence>
<gene>
    <name evidence="1" type="ORF">AX018_102470</name>
</gene>
<reference evidence="1 2" key="1">
    <citation type="submission" date="2018-06" db="EMBL/GenBank/DDBJ databases">
        <title>Genomic Encyclopedia of Archaeal and Bacterial Type Strains, Phase II (KMG-II): from individual species to whole genera.</title>
        <authorList>
            <person name="Goeker M."/>
        </authorList>
    </citation>
    <scope>NUCLEOTIDE SEQUENCE [LARGE SCALE GENOMIC DNA]</scope>
    <source>
        <strain evidence="1 2">CFPB 3232</strain>
    </source>
</reference>
<name>A0A328Z1Q2_9BURK</name>
<comment type="caution">
    <text evidence="1">The sequence shown here is derived from an EMBL/GenBank/DDBJ whole genome shotgun (WGS) entry which is preliminary data.</text>
</comment>
<dbReference type="AlphaFoldDB" id="A0A328Z1Q2"/>
<dbReference type="Proteomes" id="UP000248856">
    <property type="component" value="Unassembled WGS sequence"/>
</dbReference>
<evidence type="ECO:0000313" key="2">
    <source>
        <dbReference type="Proteomes" id="UP000248856"/>
    </source>
</evidence>
<organism evidence="1 2">
    <name type="scientific">Paracidovorax anthurii</name>
    <dbReference type="NCBI Taxonomy" id="78229"/>
    <lineage>
        <taxon>Bacteria</taxon>
        <taxon>Pseudomonadati</taxon>
        <taxon>Pseudomonadota</taxon>
        <taxon>Betaproteobacteria</taxon>
        <taxon>Burkholderiales</taxon>
        <taxon>Comamonadaceae</taxon>
        <taxon>Paracidovorax</taxon>
    </lineage>
</organism>
<evidence type="ECO:0000313" key="1">
    <source>
        <dbReference type="EMBL" id="RAR80028.1"/>
    </source>
</evidence>
<proteinExistence type="predicted"/>
<keyword evidence="2" id="KW-1185">Reference proteome</keyword>